<dbReference type="AlphaFoldDB" id="A0A3A8P7E2"/>
<evidence type="ECO:0000313" key="3">
    <source>
        <dbReference type="EMBL" id="RKH52273.1"/>
    </source>
</evidence>
<feature type="region of interest" description="Disordered" evidence="1">
    <location>
        <begin position="1"/>
        <end position="100"/>
    </location>
</feature>
<dbReference type="GO" id="GO:0003824">
    <property type="term" value="F:catalytic activity"/>
    <property type="evidence" value="ECO:0007669"/>
    <property type="project" value="InterPro"/>
</dbReference>
<dbReference type="Gene3D" id="3.60.10.10">
    <property type="entry name" value="Endonuclease/exonuclease/phosphatase"/>
    <property type="match status" value="1"/>
</dbReference>
<proteinExistence type="predicted"/>
<organism evidence="3 4">
    <name type="scientific">Corallococcus llansteffanensis</name>
    <dbReference type="NCBI Taxonomy" id="2316731"/>
    <lineage>
        <taxon>Bacteria</taxon>
        <taxon>Pseudomonadati</taxon>
        <taxon>Myxococcota</taxon>
        <taxon>Myxococcia</taxon>
        <taxon>Myxococcales</taxon>
        <taxon>Cystobacterineae</taxon>
        <taxon>Myxococcaceae</taxon>
        <taxon>Corallococcus</taxon>
    </lineage>
</organism>
<evidence type="ECO:0000256" key="1">
    <source>
        <dbReference type="SAM" id="MobiDB-lite"/>
    </source>
</evidence>
<dbReference type="Pfam" id="PF03372">
    <property type="entry name" value="Exo_endo_phos"/>
    <property type="match status" value="1"/>
</dbReference>
<accession>A0A3A8P7E2</accession>
<comment type="caution">
    <text evidence="3">The sequence shown here is derived from an EMBL/GenBank/DDBJ whole genome shotgun (WGS) entry which is preliminary data.</text>
</comment>
<sequence>MRTHAHRPHVGSSGHRAQKADERQKSPGSPKGAANNDRFEANTAKEQKPKGGVGGRVAAPLKDAGATASGGCGTLAQTSEPGGKGDESATPSKLKGATYNVERDRDPKDVQQWLGKYAKHNDLDFVQLQEINGYHKALEKIPGYHLVTFPGAKDKGETGILVKDSLMEKQALSIQGEGGGWNTINGGHAPPRAATAVQLAGWLKVVSAHQPPSVDWKDGKPVGPPNRVSTYKSLSEKLLAFAKRQLEKNPDQALLIGGDWNEPASTKGKWSPSWIAQQAGMVTHGSVKSHGHGKIDYAMSAGCQVTNVKAGPTGGSDHNIVTFTVRRPKDQD</sequence>
<dbReference type="Proteomes" id="UP000272888">
    <property type="component" value="Unassembled WGS sequence"/>
</dbReference>
<dbReference type="RefSeq" id="WP_120646334.1">
    <property type="nucleotide sequence ID" value="NZ_RAWB01000362.1"/>
</dbReference>
<dbReference type="InterPro" id="IPR005135">
    <property type="entry name" value="Endo/exonuclease/phosphatase"/>
</dbReference>
<feature type="domain" description="Endonuclease/exonuclease/phosphatase" evidence="2">
    <location>
        <begin position="97"/>
        <end position="318"/>
    </location>
</feature>
<feature type="compositionally biased region" description="Basic and acidic residues" evidence="1">
    <location>
        <begin position="37"/>
        <end position="49"/>
    </location>
</feature>
<dbReference type="EMBL" id="RAWB01000362">
    <property type="protein sequence ID" value="RKH52273.1"/>
    <property type="molecule type" value="Genomic_DNA"/>
</dbReference>
<dbReference type="SUPFAM" id="SSF56219">
    <property type="entry name" value="DNase I-like"/>
    <property type="match status" value="1"/>
</dbReference>
<dbReference type="InterPro" id="IPR036691">
    <property type="entry name" value="Endo/exonu/phosph_ase_sf"/>
</dbReference>
<protein>
    <recommendedName>
        <fullName evidence="2">Endonuclease/exonuclease/phosphatase domain-containing protein</fullName>
    </recommendedName>
</protein>
<evidence type="ECO:0000313" key="4">
    <source>
        <dbReference type="Proteomes" id="UP000272888"/>
    </source>
</evidence>
<keyword evidence="4" id="KW-1185">Reference proteome</keyword>
<reference evidence="4" key="1">
    <citation type="submission" date="2018-09" db="EMBL/GenBank/DDBJ databases">
        <authorList>
            <person name="Livingstone P.G."/>
            <person name="Whitworth D.E."/>
        </authorList>
    </citation>
    <scope>NUCLEOTIDE SEQUENCE [LARGE SCALE GENOMIC DNA]</scope>
    <source>
        <strain evidence="4">CA051B</strain>
    </source>
</reference>
<gene>
    <name evidence="3" type="ORF">D7V93_28215</name>
</gene>
<name>A0A3A8P7E2_9BACT</name>
<evidence type="ECO:0000259" key="2">
    <source>
        <dbReference type="Pfam" id="PF03372"/>
    </source>
</evidence>